<dbReference type="InterPro" id="IPR045098">
    <property type="entry name" value="Fyv10_fam"/>
</dbReference>
<dbReference type="GO" id="GO:0043161">
    <property type="term" value="P:proteasome-mediated ubiquitin-dependent protein catabolic process"/>
    <property type="evidence" value="ECO:0007669"/>
    <property type="project" value="InterPro"/>
</dbReference>
<dbReference type="RefSeq" id="XP_043048948.1">
    <property type="nucleotide sequence ID" value="XM_043191641.1"/>
</dbReference>
<dbReference type="PROSITE" id="PS50897">
    <property type="entry name" value="CTLH"/>
    <property type="match status" value="1"/>
</dbReference>
<evidence type="ECO:0000256" key="6">
    <source>
        <dbReference type="ARBA" id="ARBA00022833"/>
    </source>
</evidence>
<dbReference type="GO" id="GO:0061630">
    <property type="term" value="F:ubiquitin protein ligase activity"/>
    <property type="evidence" value="ECO:0007669"/>
    <property type="project" value="InterPro"/>
</dbReference>
<evidence type="ECO:0000259" key="9">
    <source>
        <dbReference type="PROSITE" id="PS51867"/>
    </source>
</evidence>
<evidence type="ECO:0000256" key="2">
    <source>
        <dbReference type="ARBA" id="ARBA00010615"/>
    </source>
</evidence>
<evidence type="ECO:0000256" key="4">
    <source>
        <dbReference type="ARBA" id="ARBA00022723"/>
    </source>
</evidence>
<dbReference type="InterPro" id="IPR024964">
    <property type="entry name" value="CTLH/CRA"/>
</dbReference>
<dbReference type="GO" id="GO:0005737">
    <property type="term" value="C:cytoplasm"/>
    <property type="evidence" value="ECO:0007669"/>
    <property type="project" value="UniProtKB-SubCell"/>
</dbReference>
<evidence type="ECO:0000256" key="5">
    <source>
        <dbReference type="ARBA" id="ARBA00022771"/>
    </source>
</evidence>
<dbReference type="Proteomes" id="UP000790833">
    <property type="component" value="Unassembled WGS sequence"/>
</dbReference>
<evidence type="ECO:0000256" key="7">
    <source>
        <dbReference type="PROSITE-ProRule" id="PRU01215"/>
    </source>
</evidence>
<sequence>MTEPTLNFQIKARQTQFRIPTELRKKNFKHVQKLIEKQKRQTMEDIKKLEKNSLMPTSMKLEMVRKCIKSFEQYQVKLKQAIKKDEEYCDRLNARVDNLVEVSNYTLDGLSHGAESNDDSLKLEAVGTEDQILDFRNPSLISWFRNEADLLIADYLIKTAKNPKENIGLAFLNRLKSTTFPQIDKLIDFDLFEQLNKVYVSIVRDHDLTLVVNWFNDNRTLLKKINSNLEFEINYCKFLSLVESKQLHEAVKFSEVNLSPYGIKANYQISDLQNYENNLAKLKENGGLLLFLAVEQNSNSKLKYSHLCLNENQRFQEYRKVFSKERWESLSRCFVDNFTTMYGIPKNYPLFIYLSAGLASLKTKSCYRNHANSIFNQNVVSDQAVTDRTYYLARGPNNYYKLLEKVNECPVCSPELYQLSNNLPYAQLITSVFNEPYVLPNNNIYPFEKLSKLAAAESLLHTGQIRDPLTLEQFYVEQCFRVYPA</sequence>
<evidence type="ECO:0000313" key="11">
    <source>
        <dbReference type="Proteomes" id="UP000790833"/>
    </source>
</evidence>
<feature type="zinc finger region" description="RING-Gid-type" evidence="7">
    <location>
        <begin position="409"/>
        <end position="470"/>
    </location>
</feature>
<dbReference type="OrthoDB" id="1933455at2759"/>
<keyword evidence="5 7" id="KW-0863">Zinc-finger</keyword>
<feature type="domain" description="RING-Gid-type" evidence="9">
    <location>
        <begin position="409"/>
        <end position="470"/>
    </location>
</feature>
<dbReference type="AlphaFoldDB" id="A0A9P7V993"/>
<dbReference type="PROSITE" id="PS51867">
    <property type="entry name" value="ZF_RING_GID"/>
    <property type="match status" value="1"/>
</dbReference>
<reference evidence="10" key="1">
    <citation type="submission" date="2021-03" db="EMBL/GenBank/DDBJ databases">
        <authorList>
            <person name="Palmer J.M."/>
        </authorList>
    </citation>
    <scope>NUCLEOTIDE SEQUENCE</scope>
    <source>
        <strain evidence="10">ARV_011</strain>
    </source>
</reference>
<comment type="subcellular location">
    <subcellularLocation>
        <location evidence="1">Cytoplasm</location>
    </subcellularLocation>
</comment>
<dbReference type="GO" id="GO:0008270">
    <property type="term" value="F:zinc ion binding"/>
    <property type="evidence" value="ECO:0007669"/>
    <property type="project" value="UniProtKB-KW"/>
</dbReference>
<comment type="caution">
    <text evidence="10">The sequence shown here is derived from an EMBL/GenBank/DDBJ whole genome shotgun (WGS) entry which is preliminary data.</text>
</comment>
<dbReference type="GeneID" id="66114192"/>
<dbReference type="EMBL" id="JAHMUF010000012">
    <property type="protein sequence ID" value="KAG7193400.1"/>
    <property type="molecule type" value="Genomic_DNA"/>
</dbReference>
<evidence type="ECO:0000313" key="10">
    <source>
        <dbReference type="EMBL" id="KAG7193400.1"/>
    </source>
</evidence>
<dbReference type="Pfam" id="PF10607">
    <property type="entry name" value="CTLH"/>
    <property type="match status" value="1"/>
</dbReference>
<keyword evidence="11" id="KW-1185">Reference proteome</keyword>
<proteinExistence type="inferred from homology"/>
<dbReference type="InterPro" id="IPR006595">
    <property type="entry name" value="CTLH_C"/>
</dbReference>
<dbReference type="PANTHER" id="PTHR12170:SF2">
    <property type="entry name" value="E3 UBIQUITIN-PROTEIN TRANSFERASE MAEA"/>
    <property type="match status" value="1"/>
</dbReference>
<dbReference type="PANTHER" id="PTHR12170">
    <property type="entry name" value="MACROPHAGE ERYTHROBLAST ATTACHER-RELATED"/>
    <property type="match status" value="1"/>
</dbReference>
<feature type="domain" description="CTLH" evidence="8">
    <location>
        <begin position="203"/>
        <end position="249"/>
    </location>
</feature>
<evidence type="ECO:0000259" key="8">
    <source>
        <dbReference type="PROSITE" id="PS50897"/>
    </source>
</evidence>
<name>A0A9P7V993_9ASCO</name>
<evidence type="ECO:0000256" key="3">
    <source>
        <dbReference type="ARBA" id="ARBA00022490"/>
    </source>
</evidence>
<dbReference type="GO" id="GO:0034657">
    <property type="term" value="C:GID complex"/>
    <property type="evidence" value="ECO:0007669"/>
    <property type="project" value="TreeGrafter"/>
</dbReference>
<keyword evidence="3" id="KW-0963">Cytoplasm</keyword>
<evidence type="ECO:0000256" key="1">
    <source>
        <dbReference type="ARBA" id="ARBA00004496"/>
    </source>
</evidence>
<protein>
    <submittedName>
        <fullName evidence="10">GID complex subunit containing RING finger motif</fullName>
    </submittedName>
</protein>
<dbReference type="InterPro" id="IPR044063">
    <property type="entry name" value="ZF_RING_GID"/>
</dbReference>
<keyword evidence="6" id="KW-0862">Zinc</keyword>
<comment type="similarity">
    <text evidence="2">Belongs to the FYV10 family.</text>
</comment>
<accession>A0A9P7V993</accession>
<dbReference type="GO" id="GO:0005634">
    <property type="term" value="C:nucleus"/>
    <property type="evidence" value="ECO:0007669"/>
    <property type="project" value="TreeGrafter"/>
</dbReference>
<organism evidence="10 11">
    <name type="scientific">Scheffersomyces spartinae</name>
    <dbReference type="NCBI Taxonomy" id="45513"/>
    <lineage>
        <taxon>Eukaryota</taxon>
        <taxon>Fungi</taxon>
        <taxon>Dikarya</taxon>
        <taxon>Ascomycota</taxon>
        <taxon>Saccharomycotina</taxon>
        <taxon>Pichiomycetes</taxon>
        <taxon>Debaryomycetaceae</taxon>
        <taxon>Scheffersomyces</taxon>
    </lineage>
</organism>
<gene>
    <name evidence="10" type="primary">FYV10</name>
    <name evidence="10" type="ORF">KQ657_000818</name>
</gene>
<keyword evidence="4" id="KW-0479">Metal-binding</keyword>